<dbReference type="VEuPathDB" id="ToxoDB:EPH_0031090"/>
<protein>
    <submittedName>
        <fullName evidence="3">Uncharacterized protein</fullName>
    </submittedName>
</protein>
<reference evidence="3" key="2">
    <citation type="submission" date="2013-10" db="EMBL/GenBank/DDBJ databases">
        <authorList>
            <person name="Aslett M."/>
        </authorList>
    </citation>
    <scope>NUCLEOTIDE SEQUENCE [LARGE SCALE GENOMIC DNA]</scope>
    <source>
        <strain evidence="3">Houghton</strain>
    </source>
</reference>
<feature type="chain" id="PRO_5004669521" evidence="2">
    <location>
        <begin position="20"/>
        <end position="356"/>
    </location>
</feature>
<accession>U6G674</accession>
<proteinExistence type="predicted"/>
<feature type="signal peptide" evidence="2">
    <location>
        <begin position="1"/>
        <end position="19"/>
    </location>
</feature>
<dbReference type="EMBL" id="HG689733">
    <property type="protein sequence ID" value="CDI74109.1"/>
    <property type="molecule type" value="Genomic_DNA"/>
</dbReference>
<name>U6G674_9EIME</name>
<evidence type="ECO:0000256" key="2">
    <source>
        <dbReference type="SAM" id="SignalP"/>
    </source>
</evidence>
<evidence type="ECO:0000313" key="4">
    <source>
        <dbReference type="Proteomes" id="UP000018201"/>
    </source>
</evidence>
<dbReference type="OrthoDB" id="332982at2759"/>
<feature type="region of interest" description="Disordered" evidence="1">
    <location>
        <begin position="48"/>
        <end position="91"/>
    </location>
</feature>
<evidence type="ECO:0000313" key="3">
    <source>
        <dbReference type="EMBL" id="CDI74109.1"/>
    </source>
</evidence>
<keyword evidence="4" id="KW-1185">Reference proteome</keyword>
<keyword evidence="2" id="KW-0732">Signal</keyword>
<dbReference type="Proteomes" id="UP000018201">
    <property type="component" value="Unassembled WGS sequence"/>
</dbReference>
<organism evidence="3 4">
    <name type="scientific">Eimeria praecox</name>
    <dbReference type="NCBI Taxonomy" id="51316"/>
    <lineage>
        <taxon>Eukaryota</taxon>
        <taxon>Sar</taxon>
        <taxon>Alveolata</taxon>
        <taxon>Apicomplexa</taxon>
        <taxon>Conoidasida</taxon>
        <taxon>Coccidia</taxon>
        <taxon>Eucoccidiorida</taxon>
        <taxon>Eimeriorina</taxon>
        <taxon>Eimeriidae</taxon>
        <taxon>Eimeria</taxon>
    </lineage>
</organism>
<dbReference type="AlphaFoldDB" id="U6G674"/>
<evidence type="ECO:0000256" key="1">
    <source>
        <dbReference type="SAM" id="MobiDB-lite"/>
    </source>
</evidence>
<reference evidence="3" key="1">
    <citation type="submission" date="2013-10" db="EMBL/GenBank/DDBJ databases">
        <title>Genomic analysis of the causative agents of coccidiosis in chickens.</title>
        <authorList>
            <person name="Reid A.J."/>
            <person name="Blake D."/>
            <person name="Billington K."/>
            <person name="Browne H."/>
            <person name="Dunn M."/>
            <person name="Hung S."/>
            <person name="Kawahara F."/>
            <person name="Miranda-Saavedra D."/>
            <person name="Mourier T."/>
            <person name="Nagra H."/>
            <person name="Otto T.D."/>
            <person name="Rawlings N."/>
            <person name="Sanchez A."/>
            <person name="Sanders M."/>
            <person name="Subramaniam C."/>
            <person name="Tay Y."/>
            <person name="Dear P."/>
            <person name="Doerig C."/>
            <person name="Gruber A."/>
            <person name="Parkinson J."/>
            <person name="Shirley M."/>
            <person name="Wan K.L."/>
            <person name="Berriman M."/>
            <person name="Tomley F."/>
            <person name="Pain A."/>
        </authorList>
    </citation>
    <scope>NUCLEOTIDE SEQUENCE [LARGE SCALE GENOMIC DNA]</scope>
    <source>
        <strain evidence="3">Houghton</strain>
    </source>
</reference>
<gene>
    <name evidence="3" type="ORF">EPH_0031090</name>
</gene>
<sequence length="356" mass="37438">MSPPLFLLAASAAASLVLGPDTSVHAFNLQLKTVRNVGLPSLVSPSSDLLRGPSGGPAAPLATAGSPSLPASELRLNAAPSPPGADGAADSGTDHSVLAIAAFLRCHKPLLNDRGPELPDGNLCMLLRGCDAHQRMISPLELKTNAEGLPGATAAGVMVAKGGNSCLLAGCDAHQRMISPLELKTNAEGLPGATAAGVMVAKGTAAAEALCEQLGESLKLSKGPHGVCPVELLKLEVGKVHRLLQFAAAAGLKKNFLSIDALLMMLELYEKEMDEKSFNTFFLPAYDEVIAKFSEAKKLVKHAEKVPYSSLPYEPTPDPRTITPLAVDIMQFKDKLRMQNCLDTSELFRCFSDPVI</sequence>